<dbReference type="PANTHER" id="PTHR30591:SF1">
    <property type="entry name" value="RECBCD ENZYME SUBUNIT RECC"/>
    <property type="match status" value="1"/>
</dbReference>
<dbReference type="GO" id="GO:0009338">
    <property type="term" value="C:exodeoxyribonuclease V complex"/>
    <property type="evidence" value="ECO:0007669"/>
    <property type="project" value="InterPro"/>
</dbReference>
<dbReference type="GO" id="GO:0008854">
    <property type="term" value="F:exodeoxyribonuclease V activity"/>
    <property type="evidence" value="ECO:0007669"/>
    <property type="project" value="InterPro"/>
</dbReference>
<sequence length="1042" mass="117639">MALKVTVSTSIEQLFSTLSAQLEAGAQSVFTPHTFVTQTSGMDNWLKYRLAEQSGVAANIRFLRPAGMVAQFYYLTGGSYLKSYLSGNLTWLIYSLLNESDFKDRFSDIAAYYAGKGLDGDLKRLGLARRVTDLFDQYQVYRSDMVKDWNRQITFEVDNKNWQQFLWWRVRQLTAQSIPDKTEMADSIQRQLRQPEQREKLLAQLPAVHFFGISALSPYHMAIFAGASQVMDGHFYLLLPALSQLASGGKTLSFENSLLESWGDLMKETSGIVLQHAGNDGLTVLPQAPKTPATLLQKVQHDLRQNLAEPTQITEADLSDNSLTINACYTATREVESLYNYLVHMVQGRGEAVSTRDIVVLVSQVDTYAPYIKAVFDHAPYKIPYSIEGESLEQSDGLVGALLGLLGISEQSFTSGNVLRLLDSAYIRKRFGIRDLALIRKTIAAANIRFGIDNRSEDDSRFVSWRHGLKRIVYGMCMVGEDLYSDGEETLIPLDDLEGRPALEMVGFLHFVEMLMGSVRERDQARTLSGWVEYTEQVIHHLIWLPDEAANEEYTIVLGQLKRLNAIDHLVKEEMAYELFLDQFSQQLADNTSTHHHGGGVVFCSFIPMRSLPFKMIAMLGLNFDKFPRRDKHLSYDLRSGHHQPGDRSIKNNDKHLFLETVLAAKEKLYISYLGRSTKDNSELPPSSLVEELVDYLESASESPALVRSKLITLQPLHAFSSKYGSGPYYNYIKEPDFRAELGEGNNRNVLNHSSLDLNRLVAFLKNPFKTYYKNVAGINYDDGGMEELEEKELFSLDALQAWHLKNALLEMEASAKADFIQRGTMTGTLPLKNMGRALVDSIDEAVQPLKVLVDGITKGGPASSLAIEVDLGATVLTGQVQHVYADQMVFVCFSSGEFKYYLEAVVCYLAVTAAGHPVQLSFVSAKTGQAFKASPVSQSEAQKLLARLVALFQKGHETIWPFFADFDLKWDEMDRWSVQELHNKIANEFSKFHFPVEEPHILTEYEHGYFEREDFLEAFKANSRFMCDLVLQFFPLTELKR</sequence>
<dbReference type="InterPro" id="IPR027417">
    <property type="entry name" value="P-loop_NTPase"/>
</dbReference>
<evidence type="ECO:0000256" key="6">
    <source>
        <dbReference type="ARBA" id="ARBA00022839"/>
    </source>
</evidence>
<reference evidence="12 13" key="1">
    <citation type="journal article" date="2015" name="Microbes Environ.">
        <title>Distribution and evolution of nitrogen fixation genes in the phylum bacteroidetes.</title>
        <authorList>
            <person name="Inoue J."/>
            <person name="Oshima K."/>
            <person name="Suda W."/>
            <person name="Sakamoto M."/>
            <person name="Iino T."/>
            <person name="Noda S."/>
            <person name="Hongoh Y."/>
            <person name="Hattori M."/>
            <person name="Ohkuma M."/>
        </authorList>
    </citation>
    <scope>NUCLEOTIDE SEQUENCE [LARGE SCALE GENOMIC DNA]</scope>
    <source>
        <strain evidence="12">JCM 15548</strain>
    </source>
</reference>
<keyword evidence="7 10" id="KW-0067">ATP-binding</keyword>
<dbReference type="InterPro" id="IPR013986">
    <property type="entry name" value="DExx_box_DNA_helicase_dom_sf"/>
</dbReference>
<dbReference type="Gene3D" id="1.10.10.990">
    <property type="match status" value="1"/>
</dbReference>
<evidence type="ECO:0000256" key="7">
    <source>
        <dbReference type="ARBA" id="ARBA00022840"/>
    </source>
</evidence>
<keyword evidence="13" id="KW-1185">Reference proteome</keyword>
<keyword evidence="9 10" id="KW-0234">DNA repair</keyword>
<dbReference type="GO" id="GO:0005524">
    <property type="term" value="F:ATP binding"/>
    <property type="evidence" value="ECO:0007669"/>
    <property type="project" value="UniProtKB-UniRule"/>
</dbReference>
<comment type="subunit">
    <text evidence="10">Heterotrimer of RecB, RecC and RecD. All subunits contribute to DNA-binding.</text>
</comment>
<keyword evidence="4 10" id="KW-0378">Hydrolase</keyword>
<gene>
    <name evidence="10" type="primary">recC</name>
    <name evidence="12" type="ORF">JCM15548_12924</name>
</gene>
<evidence type="ECO:0000313" key="12">
    <source>
        <dbReference type="EMBL" id="GAO30632.1"/>
    </source>
</evidence>
<keyword evidence="2 10" id="KW-0547">Nucleotide-binding</keyword>
<dbReference type="SUPFAM" id="SSF52980">
    <property type="entry name" value="Restriction endonuclease-like"/>
    <property type="match status" value="1"/>
</dbReference>
<dbReference type="PIRSF" id="PIRSF000980">
    <property type="entry name" value="RecC"/>
    <property type="match status" value="1"/>
</dbReference>
<dbReference type="Gene3D" id="3.40.50.10930">
    <property type="match status" value="1"/>
</dbReference>
<dbReference type="Gene3D" id="1.10.10.160">
    <property type="match status" value="1"/>
</dbReference>
<dbReference type="RefSeq" id="WP_062125756.1">
    <property type="nucleotide sequence ID" value="NZ_BAZW01000027.1"/>
</dbReference>
<keyword evidence="3 10" id="KW-0227">DNA damage</keyword>
<evidence type="ECO:0000259" key="11">
    <source>
        <dbReference type="Pfam" id="PF17946"/>
    </source>
</evidence>
<dbReference type="Gene3D" id="3.40.50.300">
    <property type="entry name" value="P-loop containing nucleotide triphosphate hydrolases"/>
    <property type="match status" value="2"/>
</dbReference>
<dbReference type="Pfam" id="PF17946">
    <property type="entry name" value="RecC_C"/>
    <property type="match status" value="1"/>
</dbReference>
<feature type="domain" description="RecC C-terminal" evidence="11">
    <location>
        <begin position="755"/>
        <end position="971"/>
    </location>
</feature>
<accession>A0A0E9LYI2</accession>
<evidence type="ECO:0000256" key="5">
    <source>
        <dbReference type="ARBA" id="ARBA00022806"/>
    </source>
</evidence>
<keyword evidence="5 10" id="KW-0347">Helicase</keyword>
<keyword evidence="1 10" id="KW-0540">Nuclease</keyword>
<comment type="caution">
    <text evidence="12">The sequence shown here is derived from an EMBL/GenBank/DDBJ whole genome shotgun (WGS) entry which is preliminary data.</text>
</comment>
<dbReference type="InterPro" id="IPR011335">
    <property type="entry name" value="Restrct_endonuc-II-like"/>
</dbReference>
<dbReference type="Pfam" id="PF04257">
    <property type="entry name" value="Exonuc_V_gamma"/>
    <property type="match status" value="1"/>
</dbReference>
<protein>
    <recommendedName>
        <fullName evidence="10">RecBCD enzyme subunit RecC</fullName>
    </recommendedName>
    <alternativeName>
        <fullName evidence="10">Exonuclease V subunit RecC</fullName>
        <shortName evidence="10">ExoV subunit RecC</shortName>
    </alternativeName>
    <alternativeName>
        <fullName evidence="10">Helicase/nuclease RecBCD subunit RecC</fullName>
    </alternativeName>
</protein>
<comment type="miscellaneous">
    <text evidence="10">In the RecBCD complex, RecB has a slow 3'-5' helicase, an exonuclease activity and loads RecA onto ssDNA, RecD has a fast 5'-3' helicase activity, while RecC stimulates the ATPase and processivity of the RecB helicase and contributes to recognition of the Chi site.</text>
</comment>
<dbReference type="PANTHER" id="PTHR30591">
    <property type="entry name" value="RECBCD ENZYME SUBUNIT RECC"/>
    <property type="match status" value="1"/>
</dbReference>
<dbReference type="GO" id="GO:0003677">
    <property type="term" value="F:DNA binding"/>
    <property type="evidence" value="ECO:0007669"/>
    <property type="project" value="UniProtKB-UniRule"/>
</dbReference>
<dbReference type="EMBL" id="BAZW01000027">
    <property type="protein sequence ID" value="GAO30632.1"/>
    <property type="molecule type" value="Genomic_DNA"/>
</dbReference>
<evidence type="ECO:0000256" key="1">
    <source>
        <dbReference type="ARBA" id="ARBA00022722"/>
    </source>
</evidence>
<comment type="similarity">
    <text evidence="10">Belongs to the RecC family.</text>
</comment>
<evidence type="ECO:0000256" key="9">
    <source>
        <dbReference type="ARBA" id="ARBA00023204"/>
    </source>
</evidence>
<keyword evidence="8 10" id="KW-0238">DNA-binding</keyword>
<dbReference type="InterPro" id="IPR006697">
    <property type="entry name" value="RecC"/>
</dbReference>
<dbReference type="GO" id="GO:0000724">
    <property type="term" value="P:double-strand break repair via homologous recombination"/>
    <property type="evidence" value="ECO:0007669"/>
    <property type="project" value="UniProtKB-UniRule"/>
</dbReference>
<dbReference type="Proteomes" id="UP000032900">
    <property type="component" value="Unassembled WGS sequence"/>
</dbReference>
<dbReference type="AlphaFoldDB" id="A0A0E9LYI2"/>
<evidence type="ECO:0000256" key="3">
    <source>
        <dbReference type="ARBA" id="ARBA00022763"/>
    </source>
</evidence>
<name>A0A0E9LYI2_9BACT</name>
<dbReference type="HAMAP" id="MF_01486">
    <property type="entry name" value="RecC"/>
    <property type="match status" value="1"/>
</dbReference>
<evidence type="ECO:0000256" key="8">
    <source>
        <dbReference type="ARBA" id="ARBA00023125"/>
    </source>
</evidence>
<dbReference type="OrthoDB" id="9762834at2"/>
<organism evidence="12 13">
    <name type="scientific">Geofilum rubicundum JCM 15548</name>
    <dbReference type="NCBI Taxonomy" id="1236989"/>
    <lineage>
        <taxon>Bacteria</taxon>
        <taxon>Pseudomonadati</taxon>
        <taxon>Bacteroidota</taxon>
        <taxon>Bacteroidia</taxon>
        <taxon>Marinilabiliales</taxon>
        <taxon>Marinilabiliaceae</taxon>
        <taxon>Geofilum</taxon>
    </lineage>
</organism>
<evidence type="ECO:0000256" key="2">
    <source>
        <dbReference type="ARBA" id="ARBA00022741"/>
    </source>
</evidence>
<evidence type="ECO:0000256" key="4">
    <source>
        <dbReference type="ARBA" id="ARBA00022801"/>
    </source>
</evidence>
<proteinExistence type="inferred from homology"/>
<dbReference type="InterPro" id="IPR041500">
    <property type="entry name" value="RecC_C"/>
</dbReference>
<evidence type="ECO:0000256" key="10">
    <source>
        <dbReference type="HAMAP-Rule" id="MF_01486"/>
    </source>
</evidence>
<dbReference type="GO" id="GO:0003678">
    <property type="term" value="F:DNA helicase activity"/>
    <property type="evidence" value="ECO:0007669"/>
    <property type="project" value="UniProtKB-UniRule"/>
</dbReference>
<dbReference type="STRING" id="1236989.JCM15548_12924"/>
<evidence type="ECO:0000313" key="13">
    <source>
        <dbReference type="Proteomes" id="UP000032900"/>
    </source>
</evidence>
<dbReference type="SUPFAM" id="SSF52540">
    <property type="entry name" value="P-loop containing nucleoside triphosphate hydrolases"/>
    <property type="match status" value="2"/>
</dbReference>
<keyword evidence="6 10" id="KW-0269">Exonuclease</keyword>
<comment type="function">
    <text evidence="10">A helicase/nuclease that prepares dsDNA breaks (DSB) for recombinational DNA repair. Binds to DSBs and unwinds DNA via a highly rapid and processive ATP-dependent bidirectional helicase activity. Unwinds dsDNA until it encounters a Chi (crossover hotspot instigator) sequence from the 3' direction. Cuts ssDNA a few nucleotides 3' to the Chi site. The properties and activities of the enzyme are changed at Chi. The Chi-altered holoenzyme produces a long 3'-ssDNA overhang and facilitates RecA-binding to the ssDNA for homologous DNA recombination and repair. Holoenzyme degrades any linearized DNA that is unable to undergo homologous recombination. In the holoenzyme this subunit recognizes the wild-type Chi sequence, and when added to isolated RecB increases its ATP-dependent helicase processivity.</text>
</comment>